<feature type="compositionally biased region" description="Basic and acidic residues" evidence="1">
    <location>
        <begin position="1890"/>
        <end position="1907"/>
    </location>
</feature>
<feature type="compositionally biased region" description="Basic and acidic residues" evidence="1">
    <location>
        <begin position="718"/>
        <end position="727"/>
    </location>
</feature>
<feature type="compositionally biased region" description="Basic and acidic residues" evidence="1">
    <location>
        <begin position="1597"/>
        <end position="1608"/>
    </location>
</feature>
<feature type="compositionally biased region" description="Low complexity" evidence="1">
    <location>
        <begin position="2538"/>
        <end position="2559"/>
    </location>
</feature>
<feature type="compositionally biased region" description="Low complexity" evidence="1">
    <location>
        <begin position="1822"/>
        <end position="1833"/>
    </location>
</feature>
<proteinExistence type="predicted"/>
<accession>A0A0D1XYA0</accession>
<feature type="compositionally biased region" description="Acidic residues" evidence="1">
    <location>
        <begin position="57"/>
        <end position="68"/>
    </location>
</feature>
<sequence>MDRPYQFSDPDQRVTSPLDRRQQDVYRPAQAPSFTTNVNRAKTKKWVEAKQVSYGGDDWDDYDEDDEYGVSAADELPAAASSSSHGRNFTSPVSAPSQEPQLQRSNSFERGDERRAFSATNPPVQSHPRSPGPPLHVDTTAPAKQGQPLNSASSYSVSDTRQVSATSFAPSTISDSSVNPENRRDFSPSAMPPPLSASTAAAGPQSPASQNKGKPFIRPSDIYKRMEEEQEKERRASIESSRSQDATSPAPKSSEPFFPRPEPRLESTYRMGAPLETVAERKSEYGMPGLTTSDDSKPAFTSLSLPEFESGSSFGNFWDKPSQESTTSQIAKPDDSALHHQPSVGYRSMVHQAFDMPAKVSKQDSTRSQAATESSGLSRSDTTGTSDISPIMSRVPSSATAAMKQGEQRDTPPVIAEEPEIDDRGRAAILADVKPGYRRDLNPPSGTKSPARSPAVEDHKELQDPMSAEVISNLESSQAADPSFREVDLAASASASQEKPSTLAALEKAAQENFASKHEMPAEASPAISRSESPTKGRVADLAGRFNQAESRRNSTQSVDSWEGDSRPSSSHGGKEGTRPAAAREASFRPKLPGSFESYSSSVQASTPAAEDVSAKETDLEPTTTKYQVEGKAVNQGKTAEGPVAALAAAGAAVAAAVSGAVGSQSDNTDSTASRRETGDIYNRPLHPDRIDSTSSSIAPASPAKEIVERISTPPTTVKDEQSHGDSGESGEDFESDRLRRDIVRTLSPTQEEAPAQRGLDAPENRAPNRRSDVILSEYESYWAGADEDDDEEPKMSASALPTFAPKPLAPKPATVPESEKVLPDPKVATTLAPEAVPPPAATTSAAEAPVASSTRPGFLTQRFSWEMTPADSPVKEESEHKRSATVSEAAPPPEPPKDKLKPDDPLSLNPKLSSEHLQVRNAEPGELPSPEERGPSLDSIRESTPPPERSKAEGPESPVQTPTVRETPAGPRPPSGLKPQDGQEARPPSFREILAIKSTPVRVAKYNETRLQFATMDTGLEHWLKRMAATNPEFRNVQTTVYRPAVSSMTTSTNSPSGARHKTTTSLTKVFSSQGDRFGGPSDSPQEYRTSASPSDRTAAAALKGKDLLNKAGALGGKGVSKGMKEAKGLFAKGKSRFRGSGSEKAPFETSSRRSSIASVSSQSSIFSLPSSRRSSFDSTPPASRPASVDLSVASLGPNPSPHPNFNAVKLPEPQKCLPDDDSFTPWSDEWLRENVNFDVMAIFSRKKNKVEEEDEETARNTKLNAQMSGLPVANGQQPVGKIGDLPSPALPSFHFERSRPSSSNGSDVVKRGIMKNPNGSFTALASQTPQQGVSSSLTINKPTGKAEDRNSDTRIVSMLGPADGNQRDIGDDPPSPVSPVDEDEKFTGANSNGRPSALKVPSAQTSVQGTSSPGATQSPASGSPMLRATSAVGMMDVGSSPRVSFAVSEPKGKEKATDGSSTPILGTARHIRFDSTTFHPKAKEIKLHKQKGGEDKKQQGNGPEGNHSPPLRVGAAHHGNFQQAVKESQRPGVRPAPQKRANPESGALTSLHRADSQYDRMAAIANAHRMMREQFDDINDLSLAPPDLMARETAARMRARQEELERMATMTSGGVVGGPTPPLSESRPQSRSGGRTQISGTAINAERSESREPRPLTVGQPGNSRDSSAGSRSTSMPRLPPTGGPRANSIPRPESIVGMPGHKEARRRSLTNSRPGTSEGPYSVSLDTSVPLLTISKGQSPATPVVRLNHGSASPATPSSLGALPSQMNRPVSQVATFVSPDLSPDSRLSVGPELMPQNTRQSKSPSSSTPSMMANKPESVSTSQQQQLTSAKNHSLDARPSVGGRSEHSVSSLDATDHSENASPITAKRAVSPIGKNFETRQYSPPDPKKERPMSFIPLERDARGLPVSEIISTAKHPIDVTTPEDEEVKTAPNAVPGPERDPNLHLQEQPQKQRPSSLQRSSLLSAPSDQDDDLYKPPTPRRESNQTTEANGTSASTSPAKPATPEETSTAPLHSNPVKHRSIQLYDRPFSRDGTSPELSVSTAVPDANPIEHLQTPISPASKKGLLSKFMSKPQAAVLADASAHSQQSSRDTTNSSGDQRLSSMTSTTASVDGEGRDKQRRRGSGLFSLRRSSSTEPVSSHEPDDTFIPPHNQVRLNSKNVAPPPTKSKPQRSATTNVDVPGKKRRGTLGSIFARGSSSTTSTQTPKKQSAKMTVFHRVPDNPNPSAWESHQERRFSGPRGADSGKPPVNDPLHPTQGSRPTSRGGRPPSFVHSPGAIGMAAIAAQQDAQITTTISSTHQRKERRSMSLTGGGFFGKRRSDSSPSGHNRNRSNSAESQSQTKLKKGRKGNMGSISETTHQERPWAITLPGAEDHDDEESKEIERREIMHASSARWQRGADGQMHAQQDQSPASLTGSTPISPQTYPFPSQGAHNQIFSYLPSGAPSHTSSRVQDQAQRGEEFSGPHPAVSPPLQHVRRLNNYIDPEKAEIYQPSAPSQPIIPPLLQDDVPLAQPKPRRASVQGNVNDPRMDPSYRSTGASRSTTSIATASSSPRVVDNTDSTRSPYSNMESRGGPAQHSQGSLSRPVMNGRGGDGSSSVHPDNGDSPDERPPVPMKDTISLAQRGPPRGNADVGSGSPAPTTFIAALEEERRKHGEHAAMGYSGSKAKRERAGLTVNVPVTSGAPPPQVGIFSDTAAAMASTTASANRRRANDDSDDDVPVMKATSFPGDEWVPEFYYE</sequence>
<feature type="compositionally biased region" description="Low complexity" evidence="1">
    <location>
        <begin position="1953"/>
        <end position="1972"/>
    </location>
</feature>
<feature type="compositionally biased region" description="Basic and acidic residues" evidence="1">
    <location>
        <begin position="874"/>
        <end position="883"/>
    </location>
</feature>
<dbReference type="GeneID" id="27309693"/>
<feature type="compositionally biased region" description="Polar residues" evidence="1">
    <location>
        <begin position="2409"/>
        <end position="2442"/>
    </location>
</feature>
<evidence type="ECO:0000313" key="3">
    <source>
        <dbReference type="Proteomes" id="UP000053259"/>
    </source>
</evidence>
<feature type="compositionally biased region" description="Basic and acidic residues" evidence="1">
    <location>
        <begin position="221"/>
        <end position="237"/>
    </location>
</feature>
<evidence type="ECO:0000256" key="1">
    <source>
        <dbReference type="SAM" id="MobiDB-lite"/>
    </source>
</evidence>
<feature type="compositionally biased region" description="Low complexity" evidence="1">
    <location>
        <begin position="1154"/>
        <end position="1180"/>
    </location>
</feature>
<feature type="compositionally biased region" description="Polar residues" evidence="1">
    <location>
        <begin position="1753"/>
        <end position="1779"/>
    </location>
</feature>
<feature type="compositionally biased region" description="Polar residues" evidence="1">
    <location>
        <begin position="80"/>
        <end position="106"/>
    </location>
</feature>
<feature type="compositionally biased region" description="Polar residues" evidence="1">
    <location>
        <begin position="2563"/>
        <end position="2575"/>
    </location>
</feature>
<feature type="compositionally biased region" description="Polar residues" evidence="1">
    <location>
        <begin position="147"/>
        <end position="180"/>
    </location>
</feature>
<feature type="compositionally biased region" description="Polar residues" evidence="1">
    <location>
        <begin position="366"/>
        <end position="388"/>
    </location>
</feature>
<feature type="compositionally biased region" description="Polar residues" evidence="1">
    <location>
        <begin position="2450"/>
        <end position="2461"/>
    </location>
</feature>
<dbReference type="InParanoid" id="A0A0D1XYA0"/>
<reference evidence="2 3" key="1">
    <citation type="submission" date="2015-01" db="EMBL/GenBank/DDBJ databases">
        <title>The Genome Sequence of Ochroconis gallopava CBS43764.</title>
        <authorList>
            <consortium name="The Broad Institute Genomics Platform"/>
            <person name="Cuomo C."/>
            <person name="de Hoog S."/>
            <person name="Gorbushina A."/>
            <person name="Stielow B."/>
            <person name="Teixiera M."/>
            <person name="Abouelleil A."/>
            <person name="Chapman S.B."/>
            <person name="Priest M."/>
            <person name="Young S.K."/>
            <person name="Wortman J."/>
            <person name="Nusbaum C."/>
            <person name="Birren B."/>
        </authorList>
    </citation>
    <scope>NUCLEOTIDE SEQUENCE [LARGE SCALE GENOMIC DNA]</scope>
    <source>
        <strain evidence="2 3">CBS 43764</strain>
    </source>
</reference>
<feature type="region of interest" description="Disordered" evidence="1">
    <location>
        <begin position="659"/>
        <end position="993"/>
    </location>
</feature>
<feature type="compositionally biased region" description="Polar residues" evidence="1">
    <location>
        <begin position="118"/>
        <end position="128"/>
    </location>
</feature>
<feature type="compositionally biased region" description="Polar residues" evidence="1">
    <location>
        <begin position="1628"/>
        <end position="1644"/>
    </location>
</feature>
<dbReference type="STRING" id="253628.A0A0D1XYA0"/>
<feature type="compositionally biased region" description="Polar residues" evidence="1">
    <location>
        <begin position="1048"/>
        <end position="1058"/>
    </location>
</feature>
<feature type="compositionally biased region" description="Polar residues" evidence="1">
    <location>
        <begin position="299"/>
        <end position="315"/>
    </location>
</feature>
<dbReference type="RefSeq" id="XP_016217665.1">
    <property type="nucleotide sequence ID" value="XM_016354653.1"/>
</dbReference>
<dbReference type="HOGENOM" id="CLU_227090_0_0_1"/>
<feature type="compositionally biased region" description="Polar residues" evidence="1">
    <location>
        <begin position="1065"/>
        <end position="1076"/>
    </location>
</feature>
<feature type="compositionally biased region" description="Low complexity" evidence="1">
    <location>
        <begin position="2129"/>
        <end position="2139"/>
    </location>
</feature>
<feature type="region of interest" description="Disordered" evidence="1">
    <location>
        <begin position="2080"/>
        <end position="2645"/>
    </location>
</feature>
<dbReference type="EMBL" id="KN847532">
    <property type="protein sequence ID" value="KIW07796.1"/>
    <property type="molecule type" value="Genomic_DNA"/>
</dbReference>
<dbReference type="OrthoDB" id="5151921at2759"/>
<feature type="region of interest" description="Disordered" evidence="1">
    <location>
        <begin position="1136"/>
        <end position="1215"/>
    </location>
</feature>
<gene>
    <name evidence="2" type="ORF">PV09_01720</name>
</gene>
<feature type="compositionally biased region" description="Polar residues" evidence="1">
    <location>
        <begin position="240"/>
        <end position="251"/>
    </location>
</feature>
<feature type="region of interest" description="Disordered" evidence="1">
    <location>
        <begin position="2704"/>
        <end position="2731"/>
    </location>
</feature>
<protein>
    <submittedName>
        <fullName evidence="2">Uncharacterized protein</fullName>
    </submittedName>
</protein>
<feature type="compositionally biased region" description="Polar residues" evidence="1">
    <location>
        <begin position="597"/>
        <end position="607"/>
    </location>
</feature>
<feature type="compositionally biased region" description="Basic and acidic residues" evidence="1">
    <location>
        <begin position="931"/>
        <end position="942"/>
    </location>
</feature>
<keyword evidence="3" id="KW-1185">Reference proteome</keyword>
<feature type="compositionally biased region" description="Low complexity" evidence="1">
    <location>
        <begin position="1666"/>
        <end position="1677"/>
    </location>
</feature>
<feature type="compositionally biased region" description="Polar residues" evidence="1">
    <location>
        <begin position="2088"/>
        <end position="2115"/>
    </location>
</feature>
<feature type="region of interest" description="Disordered" evidence="1">
    <location>
        <begin position="50"/>
        <end position="629"/>
    </location>
</feature>
<evidence type="ECO:0000313" key="2">
    <source>
        <dbReference type="EMBL" id="KIW07796.1"/>
    </source>
</evidence>
<feature type="compositionally biased region" description="Polar residues" evidence="1">
    <location>
        <begin position="1084"/>
        <end position="1097"/>
    </location>
</feature>
<feature type="region of interest" description="Disordered" evidence="1">
    <location>
        <begin position="1249"/>
        <end position="1556"/>
    </location>
</feature>
<feature type="region of interest" description="Disordered" evidence="1">
    <location>
        <begin position="1048"/>
        <end position="1100"/>
    </location>
</feature>
<feature type="compositionally biased region" description="Low complexity" evidence="1">
    <location>
        <begin position="693"/>
        <end position="704"/>
    </location>
</feature>
<dbReference type="Proteomes" id="UP000053259">
    <property type="component" value="Unassembled WGS sequence"/>
</dbReference>
<organism evidence="2 3">
    <name type="scientific">Verruconis gallopava</name>
    <dbReference type="NCBI Taxonomy" id="253628"/>
    <lineage>
        <taxon>Eukaryota</taxon>
        <taxon>Fungi</taxon>
        <taxon>Dikarya</taxon>
        <taxon>Ascomycota</taxon>
        <taxon>Pezizomycotina</taxon>
        <taxon>Dothideomycetes</taxon>
        <taxon>Pleosporomycetidae</taxon>
        <taxon>Venturiales</taxon>
        <taxon>Sympoventuriaceae</taxon>
        <taxon>Verruconis</taxon>
    </lineage>
</organism>
<feature type="compositionally biased region" description="Polar residues" evidence="1">
    <location>
        <begin position="2037"/>
        <end position="2047"/>
    </location>
</feature>
<dbReference type="VEuPathDB" id="FungiDB:PV09_01720"/>
<name>A0A0D1XYA0_9PEZI</name>
<feature type="compositionally biased region" description="Basic and acidic residues" evidence="1">
    <location>
        <begin position="896"/>
        <end position="905"/>
    </location>
</feature>
<feature type="compositionally biased region" description="Low complexity" evidence="1">
    <location>
        <begin position="1805"/>
        <end position="1814"/>
    </location>
</feature>
<feature type="compositionally biased region" description="Polar residues" evidence="1">
    <location>
        <begin position="1989"/>
        <end position="2003"/>
    </location>
</feature>
<feature type="compositionally biased region" description="Basic and acidic residues" evidence="1">
    <location>
        <begin position="107"/>
        <end position="116"/>
    </location>
</feature>
<feature type="compositionally biased region" description="Low complexity" evidence="1">
    <location>
        <begin position="2286"/>
        <end position="2300"/>
    </location>
</feature>
<feature type="compositionally biased region" description="Low complexity" evidence="1">
    <location>
        <begin position="842"/>
        <end position="855"/>
    </location>
</feature>
<feature type="region of interest" description="Disordered" evidence="1">
    <location>
        <begin position="1597"/>
        <end position="2064"/>
    </location>
</feature>
<feature type="compositionally biased region" description="Polar residues" evidence="1">
    <location>
        <begin position="2327"/>
        <end position="2346"/>
    </location>
</feature>
<feature type="compositionally biased region" description="Basic and acidic residues" evidence="1">
    <location>
        <begin position="1483"/>
        <end position="1500"/>
    </location>
</feature>
<feature type="region of interest" description="Disordered" evidence="1">
    <location>
        <begin position="1"/>
        <end position="36"/>
    </location>
</feature>
<feature type="compositionally biased region" description="Polar residues" evidence="1">
    <location>
        <begin position="1319"/>
        <end position="1343"/>
    </location>
</feature>
<feature type="compositionally biased region" description="Polar residues" evidence="1">
    <location>
        <begin position="1404"/>
        <end position="1423"/>
    </location>
</feature>